<proteinExistence type="predicted"/>
<dbReference type="AlphaFoldDB" id="A0A5N5SSK8"/>
<evidence type="ECO:0000313" key="2">
    <source>
        <dbReference type="EMBL" id="KAB7496659.1"/>
    </source>
</evidence>
<keyword evidence="1" id="KW-0812">Transmembrane</keyword>
<keyword evidence="3" id="KW-1185">Reference proteome</keyword>
<feature type="transmembrane region" description="Helical" evidence="1">
    <location>
        <begin position="32"/>
        <end position="53"/>
    </location>
</feature>
<evidence type="ECO:0000313" key="3">
    <source>
        <dbReference type="Proteomes" id="UP000326759"/>
    </source>
</evidence>
<protein>
    <submittedName>
        <fullName evidence="2">Protein translation factor SUI1-like protein</fullName>
    </submittedName>
</protein>
<evidence type="ECO:0000256" key="1">
    <source>
        <dbReference type="SAM" id="Phobius"/>
    </source>
</evidence>
<comment type="caution">
    <text evidence="2">The sequence shown here is derived from an EMBL/GenBank/DDBJ whole genome shotgun (WGS) entry which is preliminary data.</text>
</comment>
<dbReference type="OrthoDB" id="10248435at2759"/>
<keyword evidence="1" id="KW-0472">Membrane</keyword>
<gene>
    <name evidence="2" type="ORF">Anas_11099</name>
</gene>
<reference evidence="2 3" key="1">
    <citation type="journal article" date="2019" name="PLoS Biol.">
        <title>Sex chromosomes control vertical transmission of feminizing Wolbachia symbionts in an isopod.</title>
        <authorList>
            <person name="Becking T."/>
            <person name="Chebbi M.A."/>
            <person name="Giraud I."/>
            <person name="Moumen B."/>
            <person name="Laverre T."/>
            <person name="Caubet Y."/>
            <person name="Peccoud J."/>
            <person name="Gilbert C."/>
            <person name="Cordaux R."/>
        </authorList>
    </citation>
    <scope>NUCLEOTIDE SEQUENCE [LARGE SCALE GENOMIC DNA]</scope>
    <source>
        <strain evidence="2">ANa2</strain>
        <tissue evidence="2">Whole body excluding digestive tract and cuticle</tissue>
    </source>
</reference>
<accession>A0A5N5SSK8</accession>
<keyword evidence="1" id="KW-1133">Transmembrane helix</keyword>
<organism evidence="2 3">
    <name type="scientific">Armadillidium nasatum</name>
    <dbReference type="NCBI Taxonomy" id="96803"/>
    <lineage>
        <taxon>Eukaryota</taxon>
        <taxon>Metazoa</taxon>
        <taxon>Ecdysozoa</taxon>
        <taxon>Arthropoda</taxon>
        <taxon>Crustacea</taxon>
        <taxon>Multicrustacea</taxon>
        <taxon>Malacostraca</taxon>
        <taxon>Eumalacostraca</taxon>
        <taxon>Peracarida</taxon>
        <taxon>Isopoda</taxon>
        <taxon>Oniscidea</taxon>
        <taxon>Crinocheta</taxon>
        <taxon>Armadillidiidae</taxon>
        <taxon>Armadillidium</taxon>
    </lineage>
</organism>
<name>A0A5N5SSK8_9CRUS</name>
<sequence length="107" mass="12229">MQCIYILQICYLIEIKLGILNSSLIYKLATPVYIAILNICFVFFVSASCITLYSRMSIQNLNTFDPFADAARGSEDGVQDGLVHIRFFNFKAISEKIYVSFLPKLDW</sequence>
<dbReference type="Proteomes" id="UP000326759">
    <property type="component" value="Unassembled WGS sequence"/>
</dbReference>
<dbReference type="EMBL" id="SEYY01021141">
    <property type="protein sequence ID" value="KAB7496659.1"/>
    <property type="molecule type" value="Genomic_DNA"/>
</dbReference>